<reference evidence="1 2" key="1">
    <citation type="submission" date="2020-09" db="EMBL/GenBank/DDBJ databases">
        <title>De no assembly of potato wild relative species, Solanum commersonii.</title>
        <authorList>
            <person name="Cho K."/>
        </authorList>
    </citation>
    <scope>NUCLEOTIDE SEQUENCE [LARGE SCALE GENOMIC DNA]</scope>
    <source>
        <strain evidence="1">LZ3.2</strain>
        <tissue evidence="1">Leaf</tissue>
    </source>
</reference>
<evidence type="ECO:0000313" key="1">
    <source>
        <dbReference type="EMBL" id="KAG5570280.1"/>
    </source>
</evidence>
<proteinExistence type="predicted"/>
<keyword evidence="2" id="KW-1185">Reference proteome</keyword>
<dbReference type="AlphaFoldDB" id="A0A9J5W4U2"/>
<name>A0A9J5W4U2_SOLCO</name>
<dbReference type="EMBL" id="JACXVP010000012">
    <property type="protein sequence ID" value="KAG5570280.1"/>
    <property type="molecule type" value="Genomic_DNA"/>
</dbReference>
<sequence length="127" mass="14111">MIVDPIVPNTEANTWSREDVQTPQPAVVKDGAAVVPDIAIEHTIPAAEENVMNQSTEKEQRRSTRSNKAPLWQKDFVISGRTKQTNCLYSISDSVNYGHLSRPYQCCIASSSVEFLCEALTEIQAFP</sequence>
<dbReference type="Proteomes" id="UP000824120">
    <property type="component" value="Chromosome 12"/>
</dbReference>
<gene>
    <name evidence="1" type="ORF">H5410_060046</name>
</gene>
<organism evidence="1 2">
    <name type="scientific">Solanum commersonii</name>
    <name type="common">Commerson's wild potato</name>
    <name type="synonym">Commerson's nightshade</name>
    <dbReference type="NCBI Taxonomy" id="4109"/>
    <lineage>
        <taxon>Eukaryota</taxon>
        <taxon>Viridiplantae</taxon>
        <taxon>Streptophyta</taxon>
        <taxon>Embryophyta</taxon>
        <taxon>Tracheophyta</taxon>
        <taxon>Spermatophyta</taxon>
        <taxon>Magnoliopsida</taxon>
        <taxon>eudicotyledons</taxon>
        <taxon>Gunneridae</taxon>
        <taxon>Pentapetalae</taxon>
        <taxon>asterids</taxon>
        <taxon>lamiids</taxon>
        <taxon>Solanales</taxon>
        <taxon>Solanaceae</taxon>
        <taxon>Solanoideae</taxon>
        <taxon>Solaneae</taxon>
        <taxon>Solanum</taxon>
    </lineage>
</organism>
<protein>
    <submittedName>
        <fullName evidence="1">Uncharacterized protein</fullName>
    </submittedName>
</protein>
<accession>A0A9J5W4U2</accession>
<evidence type="ECO:0000313" key="2">
    <source>
        <dbReference type="Proteomes" id="UP000824120"/>
    </source>
</evidence>
<comment type="caution">
    <text evidence="1">The sequence shown here is derived from an EMBL/GenBank/DDBJ whole genome shotgun (WGS) entry which is preliminary data.</text>
</comment>